<name>A0AAU7D6R1_9BACT</name>
<dbReference type="PANTHER" id="PTHR23028">
    <property type="entry name" value="ACETYLTRANSFERASE"/>
    <property type="match status" value="1"/>
</dbReference>
<feature type="domain" description="Acyltransferase 3" evidence="2">
    <location>
        <begin position="16"/>
        <end position="335"/>
    </location>
</feature>
<organism evidence="3">
    <name type="scientific">Edaphobacter paludis</name>
    <dbReference type="NCBI Taxonomy" id="3035702"/>
    <lineage>
        <taxon>Bacteria</taxon>
        <taxon>Pseudomonadati</taxon>
        <taxon>Acidobacteriota</taxon>
        <taxon>Terriglobia</taxon>
        <taxon>Terriglobales</taxon>
        <taxon>Acidobacteriaceae</taxon>
        <taxon>Edaphobacter</taxon>
    </lineage>
</organism>
<dbReference type="PANTHER" id="PTHR23028:SF53">
    <property type="entry name" value="ACYL_TRANSF_3 DOMAIN-CONTAINING PROTEIN"/>
    <property type="match status" value="1"/>
</dbReference>
<dbReference type="EMBL" id="CP121195">
    <property type="protein sequence ID" value="XBH12793.1"/>
    <property type="molecule type" value="Genomic_DNA"/>
</dbReference>
<feature type="transmembrane region" description="Helical" evidence="1">
    <location>
        <begin position="296"/>
        <end position="314"/>
    </location>
</feature>
<gene>
    <name evidence="3" type="ORF">P8936_13990</name>
</gene>
<evidence type="ECO:0000256" key="1">
    <source>
        <dbReference type="SAM" id="Phobius"/>
    </source>
</evidence>
<feature type="transmembrane region" description="Helical" evidence="1">
    <location>
        <begin position="96"/>
        <end position="118"/>
    </location>
</feature>
<feature type="transmembrane region" description="Helical" evidence="1">
    <location>
        <begin position="21"/>
        <end position="38"/>
    </location>
</feature>
<feature type="transmembrane region" description="Helical" evidence="1">
    <location>
        <begin position="58"/>
        <end position="75"/>
    </location>
</feature>
<dbReference type="InterPro" id="IPR050879">
    <property type="entry name" value="Acyltransferase_3"/>
</dbReference>
<keyword evidence="1" id="KW-1133">Transmembrane helix</keyword>
<protein>
    <submittedName>
        <fullName evidence="3">Acyltransferase</fullName>
        <ecNumber evidence="3">2.3.-.-</ecNumber>
    </submittedName>
</protein>
<sequence length="383" mass="43856">MSQPLPTRAASMSRIPSLDGLRALSIFLVMGLHTVQRFNITHHVPLFWYAILDGDTGVFIFFVISGYLITSLLLHEQEKRGSINMSSFYFRRAMRILPPIYLYVAVLLLLAWAGRLIVTKLDVFSALFFFHNYLTHSSSWSLEHFWTLSVEEQFYFIWPCILYYCLRHRPGIAGRLTAAKVAIAVIVVSPVIRVISFRLTSPYLHHSGMFHMRADTLMFGCVVALMQGTPLFERIYSIATKIWWVPPVVIFLSDCLEARFQNYWELPLGITVTGIAIAFFLLWCVRNPHSAVGRVLNARPIMHIGVLSYSIYVWQTLFLHHDNATVFGQSLRFIGTFPGNWLAILVVAEISYYLVEQPSLRLRGRLMRFVSESPSKVPSTVGR</sequence>
<proteinExistence type="predicted"/>
<keyword evidence="1" id="KW-0812">Transmembrane</keyword>
<dbReference type="RefSeq" id="WP_348269561.1">
    <property type="nucleotide sequence ID" value="NZ_CP121195.1"/>
</dbReference>
<dbReference type="EC" id="2.3.-.-" evidence="3"/>
<dbReference type="GO" id="GO:0000271">
    <property type="term" value="P:polysaccharide biosynthetic process"/>
    <property type="evidence" value="ECO:0007669"/>
    <property type="project" value="TreeGrafter"/>
</dbReference>
<feature type="transmembrane region" description="Helical" evidence="1">
    <location>
        <begin position="334"/>
        <end position="355"/>
    </location>
</feature>
<dbReference type="GO" id="GO:0016020">
    <property type="term" value="C:membrane"/>
    <property type="evidence" value="ECO:0007669"/>
    <property type="project" value="TreeGrafter"/>
</dbReference>
<dbReference type="AlphaFoldDB" id="A0AAU7D6R1"/>
<evidence type="ECO:0000259" key="2">
    <source>
        <dbReference type="Pfam" id="PF01757"/>
    </source>
</evidence>
<feature type="transmembrane region" description="Helical" evidence="1">
    <location>
        <begin position="178"/>
        <end position="197"/>
    </location>
</feature>
<dbReference type="InterPro" id="IPR002656">
    <property type="entry name" value="Acyl_transf_3_dom"/>
</dbReference>
<dbReference type="Pfam" id="PF01757">
    <property type="entry name" value="Acyl_transf_3"/>
    <property type="match status" value="1"/>
</dbReference>
<feature type="transmembrane region" description="Helical" evidence="1">
    <location>
        <begin position="266"/>
        <end position="284"/>
    </location>
</feature>
<keyword evidence="3" id="KW-0012">Acyltransferase</keyword>
<reference evidence="3" key="1">
    <citation type="submission" date="2023-03" db="EMBL/GenBank/DDBJ databases">
        <title>Edaphobacter sp.</title>
        <authorList>
            <person name="Huber K.J."/>
            <person name="Papendorf J."/>
            <person name="Pilke C."/>
            <person name="Bunk B."/>
            <person name="Sproeer C."/>
            <person name="Pester M."/>
        </authorList>
    </citation>
    <scope>NUCLEOTIDE SEQUENCE</scope>
    <source>
        <strain evidence="3">DSM 109920</strain>
    </source>
</reference>
<evidence type="ECO:0000313" key="3">
    <source>
        <dbReference type="EMBL" id="XBH12793.1"/>
    </source>
</evidence>
<keyword evidence="3" id="KW-0808">Transferase</keyword>
<dbReference type="GO" id="GO:0016747">
    <property type="term" value="F:acyltransferase activity, transferring groups other than amino-acyl groups"/>
    <property type="evidence" value="ECO:0007669"/>
    <property type="project" value="InterPro"/>
</dbReference>
<feature type="transmembrane region" description="Helical" evidence="1">
    <location>
        <begin position="145"/>
        <end position="166"/>
    </location>
</feature>
<accession>A0AAU7D6R1</accession>
<keyword evidence="1" id="KW-0472">Membrane</keyword>